<dbReference type="RefSeq" id="WP_185898158.1">
    <property type="nucleotide sequence ID" value="NZ_JACLZK010000001.1"/>
</dbReference>
<sequence length="549" mass="62865">MNFVKEYYRKIKSGEILVSKRVEKIYSKLINDMKDKSGQYKFDEKKALRPIEFIEKFCKHSKGEWAGSPLKLDLFQKAFISALFGFVDKKTGLRKYKEAFFMVARKNGKSSLLAGLSLYMLIADGEAGAEVYSVATKKEQAKIVFDETLNMVKQSPQLSKFLKKRKSDLYFSLNMSKMMPLGKNSNTLDGLNSHLVVIDELHGVKDRNLYEVMKQSQSARREPLVIMITTAGTVRECIFDDIYEYACNIADGIFKDDSFLPIIYELDSKDEWKDEKKWIKANPGLGSIKKYTDLSDKAKRAKNSPKDLIGILTKDFNIRESSRNAWLSFDVINNPTTYDEAKFKNVYAIGGANLSITTDLTCATLVTISGGERLVKQMYWIPRDNLETRIKEDKIPYDIWHANGLLRLCDGNTIDYSDVTAWYLEQVKQNGVMVLWVYYDSYSARYWVEEMQTEGFKMIRCIQGAKTLSLPLQILGADLQAKRVNYNNSPILKWCLSNTGVVEDRNANIIPVKSNNPRQRIDGTASLLNAYVGLCEHLTEFERLCDDKR</sequence>
<reference evidence="3 4" key="1">
    <citation type="submission" date="2020-08" db="EMBL/GenBank/DDBJ databases">
        <title>Complete genome and description of Campylobacter massiliensis Marseille-Q3452 sp. nov.</title>
        <authorList>
            <person name="Antezack A."/>
        </authorList>
    </citation>
    <scope>NUCLEOTIDE SEQUENCE [LARGE SCALE GENOMIC DNA]</scope>
    <source>
        <strain evidence="3 4">Marseille-Q3452</strain>
    </source>
</reference>
<dbReference type="Proteomes" id="UP000552683">
    <property type="component" value="Unassembled WGS sequence"/>
</dbReference>
<keyword evidence="4" id="KW-1185">Reference proteome</keyword>
<dbReference type="GO" id="GO:0004519">
    <property type="term" value="F:endonuclease activity"/>
    <property type="evidence" value="ECO:0007669"/>
    <property type="project" value="InterPro"/>
</dbReference>
<dbReference type="InterPro" id="IPR046461">
    <property type="entry name" value="TerL_ATPase"/>
</dbReference>
<dbReference type="Gene3D" id="3.40.50.300">
    <property type="entry name" value="P-loop containing nucleotide triphosphate hydrolases"/>
    <property type="match status" value="1"/>
</dbReference>
<feature type="domain" description="Terminase large subunit-like ATPase" evidence="1">
    <location>
        <begin position="75"/>
        <end position="246"/>
    </location>
</feature>
<name>A0A842JAT1_9BACT</name>
<dbReference type="InterPro" id="IPR005021">
    <property type="entry name" value="Terminase_largesu-like"/>
</dbReference>
<organism evidence="3 4">
    <name type="scientific">Campylobacter massiliensis</name>
    <dbReference type="NCBI Taxonomy" id="2762557"/>
    <lineage>
        <taxon>Bacteria</taxon>
        <taxon>Pseudomonadati</taxon>
        <taxon>Campylobacterota</taxon>
        <taxon>Epsilonproteobacteria</taxon>
        <taxon>Campylobacterales</taxon>
        <taxon>Campylobacteraceae</taxon>
        <taxon>Campylobacter</taxon>
    </lineage>
</organism>
<comment type="caution">
    <text evidence="3">The sequence shown here is derived from an EMBL/GenBank/DDBJ whole genome shotgun (WGS) entry which is preliminary data.</text>
</comment>
<dbReference type="Pfam" id="PF03354">
    <property type="entry name" value="TerL_ATPase"/>
    <property type="match status" value="1"/>
</dbReference>
<evidence type="ECO:0000313" key="4">
    <source>
        <dbReference type="Proteomes" id="UP000552683"/>
    </source>
</evidence>
<dbReference type="EMBL" id="JACLZK010000001">
    <property type="protein sequence ID" value="MBC2882553.1"/>
    <property type="molecule type" value="Genomic_DNA"/>
</dbReference>
<dbReference type="PANTHER" id="PTHR41287">
    <property type="match status" value="1"/>
</dbReference>
<dbReference type="InterPro" id="IPR046462">
    <property type="entry name" value="TerL_nuclease"/>
</dbReference>
<feature type="domain" description="Terminase large subunit-like endonuclease" evidence="2">
    <location>
        <begin position="255"/>
        <end position="532"/>
    </location>
</feature>
<accession>A0A842JAT1</accession>
<dbReference type="AlphaFoldDB" id="A0A842JAT1"/>
<evidence type="ECO:0000259" key="2">
    <source>
        <dbReference type="Pfam" id="PF20441"/>
    </source>
</evidence>
<evidence type="ECO:0000259" key="1">
    <source>
        <dbReference type="Pfam" id="PF03354"/>
    </source>
</evidence>
<protein>
    <submittedName>
        <fullName evidence="3">Terminase large subunit</fullName>
    </submittedName>
</protein>
<proteinExistence type="predicted"/>
<dbReference type="InterPro" id="IPR027417">
    <property type="entry name" value="P-loop_NTPase"/>
</dbReference>
<dbReference type="Pfam" id="PF20441">
    <property type="entry name" value="TerL_nuclease"/>
    <property type="match status" value="1"/>
</dbReference>
<evidence type="ECO:0000313" key="3">
    <source>
        <dbReference type="EMBL" id="MBC2882553.1"/>
    </source>
</evidence>
<dbReference type="PANTHER" id="PTHR41287:SF1">
    <property type="entry name" value="PROTEIN YMFN"/>
    <property type="match status" value="1"/>
</dbReference>
<gene>
    <name evidence="3" type="ORF">H7R39_04655</name>
</gene>